<comment type="subcellular location">
    <subcellularLocation>
        <location evidence="1">Cell inner membrane</location>
        <topology evidence="1">Peripheral membrane protein</topology>
    </subcellularLocation>
</comment>
<evidence type="ECO:0000313" key="12">
    <source>
        <dbReference type="Proteomes" id="UP001156882"/>
    </source>
</evidence>
<evidence type="ECO:0000256" key="4">
    <source>
        <dbReference type="ARBA" id="ARBA00022475"/>
    </source>
</evidence>
<dbReference type="InterPro" id="IPR003439">
    <property type="entry name" value="ABC_transporter-like_ATP-bd"/>
</dbReference>
<evidence type="ECO:0000256" key="8">
    <source>
        <dbReference type="ARBA" id="ARBA00022967"/>
    </source>
</evidence>
<evidence type="ECO:0000256" key="7">
    <source>
        <dbReference type="ARBA" id="ARBA00022840"/>
    </source>
</evidence>
<dbReference type="InterPro" id="IPR013563">
    <property type="entry name" value="Oligopep_ABC_C"/>
</dbReference>
<evidence type="ECO:0000256" key="5">
    <source>
        <dbReference type="ARBA" id="ARBA00022519"/>
    </source>
</evidence>
<evidence type="ECO:0000256" key="9">
    <source>
        <dbReference type="ARBA" id="ARBA00023136"/>
    </source>
</evidence>
<dbReference type="RefSeq" id="WP_284315191.1">
    <property type="nucleotide sequence ID" value="NZ_BSPC01000058.1"/>
</dbReference>
<dbReference type="EMBL" id="BSPC01000058">
    <property type="protein sequence ID" value="GLS22222.1"/>
    <property type="molecule type" value="Genomic_DNA"/>
</dbReference>
<proteinExistence type="inferred from homology"/>
<evidence type="ECO:0000313" key="11">
    <source>
        <dbReference type="EMBL" id="GLS22222.1"/>
    </source>
</evidence>
<gene>
    <name evidence="11" type="ORF">GCM10007874_52390</name>
</gene>
<comment type="similarity">
    <text evidence="2">Belongs to the ABC transporter superfamily.</text>
</comment>
<dbReference type="InterPro" id="IPR003593">
    <property type="entry name" value="AAA+_ATPase"/>
</dbReference>
<dbReference type="PROSITE" id="PS50893">
    <property type="entry name" value="ABC_TRANSPORTER_2"/>
    <property type="match status" value="2"/>
</dbReference>
<dbReference type="NCBIfam" id="TIGR01727">
    <property type="entry name" value="oligo_HPY"/>
    <property type="match status" value="1"/>
</dbReference>
<dbReference type="SUPFAM" id="SSF52540">
    <property type="entry name" value="P-loop containing nucleoside triphosphate hydrolases"/>
    <property type="match status" value="2"/>
</dbReference>
<dbReference type="NCBIfam" id="NF008453">
    <property type="entry name" value="PRK11308.1"/>
    <property type="match status" value="2"/>
</dbReference>
<dbReference type="SMART" id="SM00382">
    <property type="entry name" value="AAA"/>
    <property type="match status" value="2"/>
</dbReference>
<feature type="domain" description="ABC transporter" evidence="10">
    <location>
        <begin position="21"/>
        <end position="269"/>
    </location>
</feature>
<evidence type="ECO:0000256" key="1">
    <source>
        <dbReference type="ARBA" id="ARBA00004417"/>
    </source>
</evidence>
<accession>A0ABQ6CRK2</accession>
<dbReference type="Gene3D" id="3.40.50.300">
    <property type="entry name" value="P-loop containing nucleotide triphosphate hydrolases"/>
    <property type="match status" value="2"/>
</dbReference>
<dbReference type="PANTHER" id="PTHR43297:SF14">
    <property type="entry name" value="ATPASE AAA-TYPE CORE DOMAIN-CONTAINING PROTEIN"/>
    <property type="match status" value="1"/>
</dbReference>
<protein>
    <submittedName>
        <fullName evidence="11">ABC transporter ATP-binding protein</fullName>
    </submittedName>
</protein>
<evidence type="ECO:0000256" key="3">
    <source>
        <dbReference type="ARBA" id="ARBA00022448"/>
    </source>
</evidence>
<keyword evidence="5" id="KW-0997">Cell inner membrane</keyword>
<keyword evidence="9" id="KW-0472">Membrane</keyword>
<evidence type="ECO:0000256" key="2">
    <source>
        <dbReference type="ARBA" id="ARBA00005417"/>
    </source>
</evidence>
<name>A0ABQ6CRK2_9HYPH</name>
<dbReference type="GO" id="GO:0005524">
    <property type="term" value="F:ATP binding"/>
    <property type="evidence" value="ECO:0007669"/>
    <property type="project" value="UniProtKB-KW"/>
</dbReference>
<dbReference type="InterPro" id="IPR017871">
    <property type="entry name" value="ABC_transporter-like_CS"/>
</dbReference>
<dbReference type="CDD" id="cd03257">
    <property type="entry name" value="ABC_NikE_OppD_transporters"/>
    <property type="match status" value="2"/>
</dbReference>
<dbReference type="Pfam" id="PF08352">
    <property type="entry name" value="oligo_HPY"/>
    <property type="match status" value="2"/>
</dbReference>
<reference evidence="12" key="1">
    <citation type="journal article" date="2019" name="Int. J. Syst. Evol. Microbiol.">
        <title>The Global Catalogue of Microorganisms (GCM) 10K type strain sequencing project: providing services to taxonomists for standard genome sequencing and annotation.</title>
        <authorList>
            <consortium name="The Broad Institute Genomics Platform"/>
            <consortium name="The Broad Institute Genome Sequencing Center for Infectious Disease"/>
            <person name="Wu L."/>
            <person name="Ma J."/>
        </authorList>
    </citation>
    <scope>NUCLEOTIDE SEQUENCE [LARGE SCALE GENOMIC DNA]</scope>
    <source>
        <strain evidence="12">NBRC 101365</strain>
    </source>
</reference>
<dbReference type="Proteomes" id="UP001156882">
    <property type="component" value="Unassembled WGS sequence"/>
</dbReference>
<evidence type="ECO:0000259" key="10">
    <source>
        <dbReference type="PROSITE" id="PS50893"/>
    </source>
</evidence>
<sequence length="649" mass="70365">MAVMTVGFEDAGTATGPVLDIGDLSIWYRQGRAWRPAVQSLSLTIRRGEAFGLVGESGSGKSSVAMAVLRYLPTHARSAAERLVFEGREISTLPPVELRRLRGNRISAVYQHPGSALNPSLTIGRQIAETLVEHRGASWSEARQRAEQLLARVRVRDPRAVLDLYPHQLSGGMQQRATIAMAIALEPSLLVLDEPTTALDASVQAEIIAILDDLRREHRTSLLLISHDIGLIRRATDRVGVMQGGVLVEQGDTPAVLNRPQHPYTRGLIDSIPPWDFTKRHGRLRGMALDGGLERAAPFSKQGAAPVSASSGDGLDTAALQCRGVSQSFGGHRVLQGVDLDIAPGETYGLIGESGSGKSTLARIVTGLQRPTSGTVSLFGNVLAPRVERRTLQDKRSVQMVFQSPDMTLNPRQRLRRILAQPLRRLAGLRGKEVATRLGALLEAVRLPGDFAAKRPANLSGGQRQRVAIARAFAGAPRLVVLDEPTSALDVSVQATILNLLNDLQRSNGTSFLFISHDLKVVRYMADRIGVLYRGHLVESGPSDRIFHGPNHPYTRLLIAASAESGRDAASSQDEDLAETASGQPGCAFAPRCPLAEPRCSHEKPPQRFDGSSHQIVCWQEVDKLADQSITRRAPRALTEVTGQLEIYP</sequence>
<keyword evidence="8" id="KW-1278">Translocase</keyword>
<keyword evidence="6" id="KW-0547">Nucleotide-binding</keyword>
<evidence type="ECO:0000256" key="6">
    <source>
        <dbReference type="ARBA" id="ARBA00022741"/>
    </source>
</evidence>
<keyword evidence="7 11" id="KW-0067">ATP-binding</keyword>
<dbReference type="NCBIfam" id="NF007739">
    <property type="entry name" value="PRK10419.1"/>
    <property type="match status" value="2"/>
</dbReference>
<keyword evidence="12" id="KW-1185">Reference proteome</keyword>
<comment type="caution">
    <text evidence="11">The sequence shown here is derived from an EMBL/GenBank/DDBJ whole genome shotgun (WGS) entry which is preliminary data.</text>
</comment>
<keyword evidence="3" id="KW-0813">Transport</keyword>
<keyword evidence="4" id="KW-1003">Cell membrane</keyword>
<organism evidence="11 12">
    <name type="scientific">Labrys miyagiensis</name>
    <dbReference type="NCBI Taxonomy" id="346912"/>
    <lineage>
        <taxon>Bacteria</taxon>
        <taxon>Pseudomonadati</taxon>
        <taxon>Pseudomonadota</taxon>
        <taxon>Alphaproteobacteria</taxon>
        <taxon>Hyphomicrobiales</taxon>
        <taxon>Xanthobacteraceae</taxon>
        <taxon>Labrys</taxon>
    </lineage>
</organism>
<dbReference type="InterPro" id="IPR050388">
    <property type="entry name" value="ABC_Ni/Peptide_Import"/>
</dbReference>
<dbReference type="PANTHER" id="PTHR43297">
    <property type="entry name" value="OLIGOPEPTIDE TRANSPORT ATP-BINDING PROTEIN APPD"/>
    <property type="match status" value="1"/>
</dbReference>
<dbReference type="InterPro" id="IPR027417">
    <property type="entry name" value="P-loop_NTPase"/>
</dbReference>
<dbReference type="Pfam" id="PF00005">
    <property type="entry name" value="ABC_tran"/>
    <property type="match status" value="2"/>
</dbReference>
<dbReference type="PROSITE" id="PS00211">
    <property type="entry name" value="ABC_TRANSPORTER_1"/>
    <property type="match status" value="2"/>
</dbReference>
<feature type="domain" description="ABC transporter" evidence="10">
    <location>
        <begin position="320"/>
        <end position="559"/>
    </location>
</feature>